<dbReference type="SUPFAM" id="SSF50978">
    <property type="entry name" value="WD40 repeat-like"/>
    <property type="match status" value="1"/>
</dbReference>
<evidence type="ECO:0000256" key="2">
    <source>
        <dbReference type="ARBA" id="ARBA00022737"/>
    </source>
</evidence>
<keyword evidence="2" id="KW-0677">Repeat</keyword>
<dbReference type="Proteomes" id="UP001175000">
    <property type="component" value="Unassembled WGS sequence"/>
</dbReference>
<accession>A0AA40BU68</accession>
<reference evidence="3" key="1">
    <citation type="submission" date="2023-06" db="EMBL/GenBank/DDBJ databases">
        <title>Genome-scale phylogeny and comparative genomics of the fungal order Sordariales.</title>
        <authorList>
            <consortium name="Lawrence Berkeley National Laboratory"/>
            <person name="Hensen N."/>
            <person name="Bonometti L."/>
            <person name="Westerberg I."/>
            <person name="Brannstrom I.O."/>
            <person name="Guillou S."/>
            <person name="Cros-Aarteil S."/>
            <person name="Calhoun S."/>
            <person name="Haridas S."/>
            <person name="Kuo A."/>
            <person name="Mondo S."/>
            <person name="Pangilinan J."/>
            <person name="Riley R."/>
            <person name="Labutti K."/>
            <person name="Andreopoulos B."/>
            <person name="Lipzen A."/>
            <person name="Chen C."/>
            <person name="Yanf M."/>
            <person name="Daum C."/>
            <person name="Ng V."/>
            <person name="Clum A."/>
            <person name="Steindorff A."/>
            <person name="Ohm R."/>
            <person name="Martin F."/>
            <person name="Silar P."/>
            <person name="Natvig D."/>
            <person name="Lalanne C."/>
            <person name="Gautier V."/>
            <person name="Ament-Velasquez S.L."/>
            <person name="Kruys A."/>
            <person name="Hutchinson M.I."/>
            <person name="Powell A.J."/>
            <person name="Barry K."/>
            <person name="Miller A.N."/>
            <person name="Grigoriev I.V."/>
            <person name="Debuchy R."/>
            <person name="Gladieux P."/>
            <person name="Thoren M.H."/>
            <person name="Johannesson H."/>
        </authorList>
    </citation>
    <scope>NUCLEOTIDE SEQUENCE</scope>
    <source>
        <strain evidence="3">CBS 606.72</strain>
    </source>
</reference>
<dbReference type="GO" id="GO:0080008">
    <property type="term" value="C:Cul4-RING E3 ubiquitin ligase complex"/>
    <property type="evidence" value="ECO:0007669"/>
    <property type="project" value="TreeGrafter"/>
</dbReference>
<dbReference type="InterPro" id="IPR036322">
    <property type="entry name" value="WD40_repeat_dom_sf"/>
</dbReference>
<dbReference type="AlphaFoldDB" id="A0AA40BU68"/>
<dbReference type="PANTHER" id="PTHR44472:SF1">
    <property type="entry name" value="DDB1 AND CUL4 ASSOCIATED FACTOR 4"/>
    <property type="match status" value="1"/>
</dbReference>
<proteinExistence type="predicted"/>
<comment type="caution">
    <text evidence="3">The sequence shown here is derived from an EMBL/GenBank/DDBJ whole genome shotgun (WGS) entry which is preliminary data.</text>
</comment>
<dbReference type="Gene3D" id="2.130.10.10">
    <property type="entry name" value="YVTN repeat-like/Quinoprotein amine dehydrogenase"/>
    <property type="match status" value="1"/>
</dbReference>
<dbReference type="PANTHER" id="PTHR44472">
    <property type="entry name" value="DDB1- AND CUL4-ASSOCIATED FACTOR 4-RELATED"/>
    <property type="match status" value="1"/>
</dbReference>
<dbReference type="EMBL" id="JAULSU010000006">
    <property type="protein sequence ID" value="KAK0613791.1"/>
    <property type="molecule type" value="Genomic_DNA"/>
</dbReference>
<dbReference type="InterPro" id="IPR052254">
    <property type="entry name" value="CUL4-DDB1_E3_ligase_receptor"/>
</dbReference>
<evidence type="ECO:0000256" key="1">
    <source>
        <dbReference type="ARBA" id="ARBA00022574"/>
    </source>
</evidence>
<sequence>MVSNVWVSGEGIDREGMGIVYSVLGGEELRSSYLPRDEDDLINFREAQRRYPWRVLHPKVESAVFPQTSSLGYHEASGLMFITSRRPSRCPGISYFKPSILESKELLDTVHGDSVVGLSNASALLREVWVNTCAVAPASSNIVCLAGTSEGILQFRHGGDVSWLTPKPTFARLKKNELKPASVAARGGVFSLDYLPSNPSSVILVGGRSWHMCLLDTRVPEDEWQTLQHKTSISHVKVVGQHQVLAAGPKSAMAVYDVRWLSGARNKSWRVNGNTPVVEFPGYKNQARLDTGLDVLLEPGYGAGVVAAAHDDGQVALYSVRDGTRFKSPEVDVINYGEGGRVVASLKFSTLPGDRHPSLFVGGAATIKKYSFARGSKDDVDW</sequence>
<evidence type="ECO:0000313" key="3">
    <source>
        <dbReference type="EMBL" id="KAK0613791.1"/>
    </source>
</evidence>
<dbReference type="InterPro" id="IPR015943">
    <property type="entry name" value="WD40/YVTN_repeat-like_dom_sf"/>
</dbReference>
<keyword evidence="1" id="KW-0853">WD repeat</keyword>
<keyword evidence="4" id="KW-1185">Reference proteome</keyword>
<protein>
    <submittedName>
        <fullName evidence="3">Uncharacterized protein</fullName>
    </submittedName>
</protein>
<gene>
    <name evidence="3" type="ORF">B0T14DRAFT_285609</name>
</gene>
<evidence type="ECO:0000313" key="4">
    <source>
        <dbReference type="Proteomes" id="UP001175000"/>
    </source>
</evidence>
<name>A0AA40BU68_9PEZI</name>
<organism evidence="3 4">
    <name type="scientific">Immersiella caudata</name>
    <dbReference type="NCBI Taxonomy" id="314043"/>
    <lineage>
        <taxon>Eukaryota</taxon>
        <taxon>Fungi</taxon>
        <taxon>Dikarya</taxon>
        <taxon>Ascomycota</taxon>
        <taxon>Pezizomycotina</taxon>
        <taxon>Sordariomycetes</taxon>
        <taxon>Sordariomycetidae</taxon>
        <taxon>Sordariales</taxon>
        <taxon>Lasiosphaeriaceae</taxon>
        <taxon>Immersiella</taxon>
    </lineage>
</organism>